<dbReference type="PANTHER" id="PTHR22625">
    <property type="entry name" value="PLEXIN"/>
    <property type="match status" value="1"/>
</dbReference>
<dbReference type="AlphaFoldDB" id="A0AAD9N9F1"/>
<comment type="caution">
    <text evidence="3">The sequence shown here is derived from an EMBL/GenBank/DDBJ whole genome shotgun (WGS) entry which is preliminary data.</text>
</comment>
<dbReference type="PANTHER" id="PTHR22625:SF70">
    <property type="entry name" value="PLEXIN A, ISOFORM A"/>
    <property type="match status" value="1"/>
</dbReference>
<comment type="caution">
    <text evidence="1">Lacks conserved residue(s) required for the propagation of feature annotation.</text>
</comment>
<evidence type="ECO:0000259" key="2">
    <source>
        <dbReference type="PROSITE" id="PS51004"/>
    </source>
</evidence>
<dbReference type="Proteomes" id="UP001208570">
    <property type="component" value="Unassembled WGS sequence"/>
</dbReference>
<keyword evidence="4" id="KW-1185">Reference proteome</keyword>
<organism evidence="3 4">
    <name type="scientific">Paralvinella palmiformis</name>
    <dbReference type="NCBI Taxonomy" id="53620"/>
    <lineage>
        <taxon>Eukaryota</taxon>
        <taxon>Metazoa</taxon>
        <taxon>Spiralia</taxon>
        <taxon>Lophotrochozoa</taxon>
        <taxon>Annelida</taxon>
        <taxon>Polychaeta</taxon>
        <taxon>Sedentaria</taxon>
        <taxon>Canalipalpata</taxon>
        <taxon>Terebellida</taxon>
        <taxon>Terebelliformia</taxon>
        <taxon>Alvinellidae</taxon>
        <taxon>Paralvinella</taxon>
    </lineage>
</organism>
<reference evidence="3" key="1">
    <citation type="journal article" date="2023" name="Mol. Biol. Evol.">
        <title>Third-Generation Sequencing Reveals the Adaptive Role of the Epigenome in Three Deep-Sea Polychaetes.</title>
        <authorList>
            <person name="Perez M."/>
            <person name="Aroh O."/>
            <person name="Sun Y."/>
            <person name="Lan Y."/>
            <person name="Juniper S.K."/>
            <person name="Young C.R."/>
            <person name="Angers B."/>
            <person name="Qian P.Y."/>
        </authorList>
    </citation>
    <scope>NUCLEOTIDE SEQUENCE</scope>
    <source>
        <strain evidence="3">P08H-3</strain>
    </source>
</reference>
<name>A0AAD9N9F1_9ANNE</name>
<evidence type="ECO:0000313" key="4">
    <source>
        <dbReference type="Proteomes" id="UP001208570"/>
    </source>
</evidence>
<dbReference type="GO" id="GO:0030334">
    <property type="term" value="P:regulation of cell migration"/>
    <property type="evidence" value="ECO:0007669"/>
    <property type="project" value="TreeGrafter"/>
</dbReference>
<dbReference type="SMART" id="SM00630">
    <property type="entry name" value="Sema"/>
    <property type="match status" value="1"/>
</dbReference>
<dbReference type="Pfam" id="PF01403">
    <property type="entry name" value="Sema"/>
    <property type="match status" value="1"/>
</dbReference>
<dbReference type="InterPro" id="IPR036352">
    <property type="entry name" value="Semap_dom_sf"/>
</dbReference>
<feature type="domain" description="Sema" evidence="2">
    <location>
        <begin position="18"/>
        <end position="500"/>
    </location>
</feature>
<dbReference type="GO" id="GO:0005886">
    <property type="term" value="C:plasma membrane"/>
    <property type="evidence" value="ECO:0007669"/>
    <property type="project" value="TreeGrafter"/>
</dbReference>
<accession>A0AAD9N9F1</accession>
<dbReference type="GO" id="GO:0002116">
    <property type="term" value="C:semaphorin receptor complex"/>
    <property type="evidence" value="ECO:0007669"/>
    <property type="project" value="TreeGrafter"/>
</dbReference>
<dbReference type="InterPro" id="IPR031148">
    <property type="entry name" value="Plexin"/>
</dbReference>
<dbReference type="PROSITE" id="PS51004">
    <property type="entry name" value="SEMA"/>
    <property type="match status" value="1"/>
</dbReference>
<dbReference type="CDD" id="cd11236">
    <property type="entry name" value="Sema_plexin_like"/>
    <property type="match status" value="1"/>
</dbReference>
<dbReference type="SUPFAM" id="SSF101912">
    <property type="entry name" value="Sema domain"/>
    <property type="match status" value="1"/>
</dbReference>
<dbReference type="EMBL" id="JAODUP010000110">
    <property type="protein sequence ID" value="KAK2161755.1"/>
    <property type="molecule type" value="Genomic_DNA"/>
</dbReference>
<evidence type="ECO:0000313" key="3">
    <source>
        <dbReference type="EMBL" id="KAK2161755.1"/>
    </source>
</evidence>
<protein>
    <recommendedName>
        <fullName evidence="2">Sema domain-containing protein</fullName>
    </recommendedName>
</protein>
<evidence type="ECO:0000256" key="1">
    <source>
        <dbReference type="PROSITE-ProRule" id="PRU00352"/>
    </source>
</evidence>
<dbReference type="GO" id="GO:0017154">
    <property type="term" value="F:semaphorin receptor activity"/>
    <property type="evidence" value="ECO:0007669"/>
    <property type="project" value="InterPro"/>
</dbReference>
<sequence>MWQLSDGYRSLTVSTECHLYCILSTFILLSTRRALGFSEQIQKSQKLNHLIIDPGPGDLYIGAVNRIFRYDSDLGLLNEVKTGPRKDNPACIYPFGGSTCNSAGNDVYDTKDIDDVNKILVLDKGHSRLITCGSVFQGTCQTFNLELTSNSSYRDDVIYFIAANDMDSSTVAILDNSALYVGVTYSSTEENADTRKGVPFVSSRQISGADIFKYTATDDLEKTGTYLFLSDVIQDSYLISYISGFGFDGYSYFFTTQRESPNSQKYTSKIAQICQNDRHFTSYVEMPLICQTDNITYNLITSAVLTKLGGDLASNLNIASTDYVIVATFVKSQASEGDDKSTQSAVCVYTMDSVREKFTKNQQNCFEGRQEKIGDQFSSTLKCTHLSGYTVPINYCGEKKLNSPLSGEVPLISASLITFVDEPSLTAVAIDIVQSRYTVAFIGTEAGHLKKVLLSSNHQSRQYSNIILDEGSPINKDMVFSNDRKHLYVMTEYKVNINNTTAGLEMNLLTPF</sequence>
<dbReference type="InterPro" id="IPR015943">
    <property type="entry name" value="WD40/YVTN_repeat-like_dom_sf"/>
</dbReference>
<proteinExistence type="predicted"/>
<gene>
    <name evidence="3" type="ORF">LSH36_110g03028</name>
</gene>
<dbReference type="InterPro" id="IPR001627">
    <property type="entry name" value="Semap_dom"/>
</dbReference>
<dbReference type="Gene3D" id="2.130.10.10">
    <property type="entry name" value="YVTN repeat-like/Quinoprotein amine dehydrogenase"/>
    <property type="match status" value="1"/>
</dbReference>